<evidence type="ECO:0000313" key="3">
    <source>
        <dbReference type="EMBL" id="KXN75103.1"/>
    </source>
</evidence>
<gene>
    <name evidence="3" type="ORF">CONCODRAFT_165325</name>
</gene>
<dbReference type="Gene3D" id="2.60.20.10">
    <property type="entry name" value="Crystallins"/>
    <property type="match status" value="1"/>
</dbReference>
<organism evidence="3 4">
    <name type="scientific">Conidiobolus coronatus (strain ATCC 28846 / CBS 209.66 / NRRL 28638)</name>
    <name type="common">Delacroixia coronata</name>
    <dbReference type="NCBI Taxonomy" id="796925"/>
    <lineage>
        <taxon>Eukaryota</taxon>
        <taxon>Fungi</taxon>
        <taxon>Fungi incertae sedis</taxon>
        <taxon>Zoopagomycota</taxon>
        <taxon>Entomophthoromycotina</taxon>
        <taxon>Entomophthoromycetes</taxon>
        <taxon>Entomophthorales</taxon>
        <taxon>Ancylistaceae</taxon>
        <taxon>Conidiobolus</taxon>
    </lineage>
</organism>
<evidence type="ECO:0000313" key="4">
    <source>
        <dbReference type="Proteomes" id="UP000070444"/>
    </source>
</evidence>
<accession>A0A137PJC7</accession>
<feature type="compositionally biased region" description="Basic and acidic residues" evidence="1">
    <location>
        <begin position="36"/>
        <end position="46"/>
    </location>
</feature>
<proteinExistence type="predicted"/>
<feature type="region of interest" description="Disordered" evidence="1">
    <location>
        <begin position="25"/>
        <end position="56"/>
    </location>
</feature>
<feature type="chain" id="PRO_5007294941" evidence="2">
    <location>
        <begin position="24"/>
        <end position="168"/>
    </location>
</feature>
<dbReference type="Proteomes" id="UP000070444">
    <property type="component" value="Unassembled WGS sequence"/>
</dbReference>
<sequence length="168" mass="19070">MKFTNSLIYLNFICLIHTSVVQKTENNSNTNNNNTKESKESKDSKDSGNNASNGNGMDKLSLAQANVPSIWLYSDANYKGEKKWIPLFDECSNVLYFNDIASSAHWVLENSEDKCVCFYYDKNCKGERLCWDGEVEYKHQPSDFQIDGINDEITSILVHKKGSKGCRS</sequence>
<evidence type="ECO:0000256" key="1">
    <source>
        <dbReference type="SAM" id="MobiDB-lite"/>
    </source>
</evidence>
<name>A0A137PJC7_CONC2</name>
<protein>
    <submittedName>
        <fullName evidence="3">Uncharacterized protein</fullName>
    </submittedName>
</protein>
<dbReference type="AlphaFoldDB" id="A0A137PJC7"/>
<keyword evidence="2" id="KW-0732">Signal</keyword>
<reference evidence="3 4" key="1">
    <citation type="journal article" date="2015" name="Genome Biol. Evol.">
        <title>Phylogenomic analyses indicate that early fungi evolved digesting cell walls of algal ancestors of land plants.</title>
        <authorList>
            <person name="Chang Y."/>
            <person name="Wang S."/>
            <person name="Sekimoto S."/>
            <person name="Aerts A.L."/>
            <person name="Choi C."/>
            <person name="Clum A."/>
            <person name="LaButti K.M."/>
            <person name="Lindquist E.A."/>
            <person name="Yee Ngan C."/>
            <person name="Ohm R.A."/>
            <person name="Salamov A.A."/>
            <person name="Grigoriev I.V."/>
            <person name="Spatafora J.W."/>
            <person name="Berbee M.L."/>
        </authorList>
    </citation>
    <scope>NUCLEOTIDE SEQUENCE [LARGE SCALE GENOMIC DNA]</scope>
    <source>
        <strain evidence="3 4">NRRL 28638</strain>
    </source>
</reference>
<dbReference type="OrthoDB" id="102516at2759"/>
<feature type="signal peptide" evidence="2">
    <location>
        <begin position="1"/>
        <end position="23"/>
    </location>
</feature>
<evidence type="ECO:0000256" key="2">
    <source>
        <dbReference type="SAM" id="SignalP"/>
    </source>
</evidence>
<dbReference type="EMBL" id="KQ964418">
    <property type="protein sequence ID" value="KXN75103.1"/>
    <property type="molecule type" value="Genomic_DNA"/>
</dbReference>
<keyword evidence="4" id="KW-1185">Reference proteome</keyword>
<feature type="compositionally biased region" description="Low complexity" evidence="1">
    <location>
        <begin position="25"/>
        <end position="35"/>
    </location>
</feature>